<keyword evidence="1" id="KW-0479">Metal-binding</keyword>
<dbReference type="PROSITE" id="PS50158">
    <property type="entry name" value="ZF_CCHC"/>
    <property type="match status" value="1"/>
</dbReference>
<dbReference type="Pfam" id="PF00098">
    <property type="entry name" value="zf-CCHC"/>
    <property type="match status" value="1"/>
</dbReference>
<dbReference type="InterPro" id="IPR001878">
    <property type="entry name" value="Znf_CCHC"/>
</dbReference>
<proteinExistence type="predicted"/>
<dbReference type="PANTHER" id="PTHR35317">
    <property type="entry name" value="OS04G0629600 PROTEIN"/>
    <property type="match status" value="1"/>
</dbReference>
<gene>
    <name evidence="5" type="primary">LOC101512199</name>
</gene>
<dbReference type="eggNOG" id="KOG0017">
    <property type="taxonomic scope" value="Eukaryota"/>
</dbReference>
<dbReference type="AlphaFoldDB" id="A0A1S2Z805"/>
<name>A0A1S2Z805_CICAR</name>
<dbReference type="Pfam" id="PF22936">
    <property type="entry name" value="Pol_BBD"/>
    <property type="match status" value="1"/>
</dbReference>
<feature type="region of interest" description="Disordered" evidence="2">
    <location>
        <begin position="191"/>
        <end position="239"/>
    </location>
</feature>
<dbReference type="PANTHER" id="PTHR35317:SF35">
    <property type="entry name" value="DUF4219 DOMAIN-CONTAINING PROTEIN"/>
    <property type="match status" value="1"/>
</dbReference>
<dbReference type="InterPro" id="IPR036875">
    <property type="entry name" value="Znf_CCHC_sf"/>
</dbReference>
<dbReference type="SMART" id="SM00343">
    <property type="entry name" value="ZnF_C2HC"/>
    <property type="match status" value="1"/>
</dbReference>
<dbReference type="GO" id="GO:0003676">
    <property type="term" value="F:nucleic acid binding"/>
    <property type="evidence" value="ECO:0007669"/>
    <property type="project" value="InterPro"/>
</dbReference>
<feature type="compositionally biased region" description="Basic residues" evidence="2">
    <location>
        <begin position="198"/>
        <end position="210"/>
    </location>
</feature>
<evidence type="ECO:0000313" key="5">
    <source>
        <dbReference type="RefSeq" id="XP_004516686.1"/>
    </source>
</evidence>
<feature type="domain" description="CCHC-type" evidence="3">
    <location>
        <begin position="247"/>
        <end position="262"/>
    </location>
</feature>
<accession>A0A1S2Z805</accession>
<dbReference type="RefSeq" id="XP_004516686.1">
    <property type="nucleotide sequence ID" value="XM_004516629.1"/>
</dbReference>
<dbReference type="Proteomes" id="UP000087171">
    <property type="component" value="Unplaced"/>
</dbReference>
<dbReference type="PaxDb" id="3827-XP_004516686.1"/>
<sequence length="486" mass="55410">MKVLFGYQDVLDMITNGITPLGKEATAAQQAKFKEDKKKDYKALFLINSCVDSDNFEKVGDCDSAKTAWGILEKAYASADKAKVARLQNHKRRFELLQMEDKETINDYVTRVTRLGNQMKSCGEAVSEQNFVSKVLRSLTPRFDNIVVAIEESKDLKTMMKDELQSSLEAHEQRMDERGNDKAKAEVALQARFNEKNKKSKGKWPSRGKKNFQNFDGKESQNSRKGEGSSKGGGQDNYKPFDKSTKKCYNCQKLGHFARECRAKPRENYADEAKVARQDVDYDNTVLVMIMEENYAIKEVLDSNCDKRKLLDNNYCSAENSAITHSKKSAMVTVQDGAQGRNEWYLDSGCSTHMTGRKDWFVKINQATRSRVKFTDDTTLAADGVGDVLIMRRDGGHSLIKDMLYIPGIKCNLLSIGQLLERNYMIRMENKVLRVLDQNGVLILKAPMAANRTFKIELEIMEHRCLATATSRDEWLWHYRLGHLNF</sequence>
<evidence type="ECO:0000256" key="2">
    <source>
        <dbReference type="SAM" id="MobiDB-lite"/>
    </source>
</evidence>
<dbReference type="InterPro" id="IPR054722">
    <property type="entry name" value="PolX-like_BBD"/>
</dbReference>
<dbReference type="STRING" id="3827.A0A1S2Z805"/>
<dbReference type="GO" id="GO:0008270">
    <property type="term" value="F:zinc ion binding"/>
    <property type="evidence" value="ECO:0007669"/>
    <property type="project" value="UniProtKB-KW"/>
</dbReference>
<dbReference type="OrthoDB" id="413361at2759"/>
<keyword evidence="1" id="KW-0862">Zinc</keyword>
<protein>
    <submittedName>
        <fullName evidence="5">Uncharacterized protein LOC101512199</fullName>
    </submittedName>
</protein>
<dbReference type="Gene3D" id="4.10.60.10">
    <property type="entry name" value="Zinc finger, CCHC-type"/>
    <property type="match status" value="1"/>
</dbReference>
<dbReference type="Pfam" id="PF14223">
    <property type="entry name" value="Retrotran_gag_2"/>
    <property type="match status" value="1"/>
</dbReference>
<evidence type="ECO:0000256" key="1">
    <source>
        <dbReference type="PROSITE-ProRule" id="PRU00047"/>
    </source>
</evidence>
<evidence type="ECO:0000313" key="4">
    <source>
        <dbReference type="Proteomes" id="UP000087171"/>
    </source>
</evidence>
<dbReference type="SUPFAM" id="SSF57756">
    <property type="entry name" value="Retrovirus zinc finger-like domains"/>
    <property type="match status" value="1"/>
</dbReference>
<keyword evidence="1" id="KW-0863">Zinc-finger</keyword>
<reference evidence="5" key="1">
    <citation type="submission" date="2025-08" db="UniProtKB">
        <authorList>
            <consortium name="RefSeq"/>
        </authorList>
    </citation>
    <scope>IDENTIFICATION</scope>
    <source>
        <tissue evidence="5">Etiolated seedlings</tissue>
    </source>
</reference>
<evidence type="ECO:0000259" key="3">
    <source>
        <dbReference type="PROSITE" id="PS50158"/>
    </source>
</evidence>
<keyword evidence="4" id="KW-1185">Reference proteome</keyword>
<organism evidence="4 5">
    <name type="scientific">Cicer arietinum</name>
    <name type="common">Chickpea</name>
    <name type="synonym">Garbanzo</name>
    <dbReference type="NCBI Taxonomy" id="3827"/>
    <lineage>
        <taxon>Eukaryota</taxon>
        <taxon>Viridiplantae</taxon>
        <taxon>Streptophyta</taxon>
        <taxon>Embryophyta</taxon>
        <taxon>Tracheophyta</taxon>
        <taxon>Spermatophyta</taxon>
        <taxon>Magnoliopsida</taxon>
        <taxon>eudicotyledons</taxon>
        <taxon>Gunneridae</taxon>
        <taxon>Pentapetalae</taxon>
        <taxon>rosids</taxon>
        <taxon>fabids</taxon>
        <taxon>Fabales</taxon>
        <taxon>Fabaceae</taxon>
        <taxon>Papilionoideae</taxon>
        <taxon>50 kb inversion clade</taxon>
        <taxon>NPAAA clade</taxon>
        <taxon>Hologalegina</taxon>
        <taxon>IRL clade</taxon>
        <taxon>Cicereae</taxon>
        <taxon>Cicer</taxon>
    </lineage>
</organism>
<feature type="compositionally biased region" description="Basic and acidic residues" evidence="2">
    <location>
        <begin position="216"/>
        <end position="228"/>
    </location>
</feature>